<dbReference type="OrthoDB" id="2684236at2759"/>
<dbReference type="AlphaFoldDB" id="A0A401H0V5"/>
<dbReference type="EMBL" id="BFAD01000012">
    <property type="protein sequence ID" value="GBE88055.1"/>
    <property type="molecule type" value="Genomic_DNA"/>
</dbReference>
<proteinExistence type="predicted"/>
<protein>
    <submittedName>
        <fullName evidence="1">Uncharacterized protein</fullName>
    </submittedName>
</protein>
<dbReference type="GeneID" id="38784972"/>
<dbReference type="STRING" id="139825.A0A401H0V5"/>
<sequence>MNIAQVVRQGAFIDMMHELGLTKRGYFNNSDDERAFVHTTARYHELDVVNLSRSLFLVPTLDIDFVWHSHQLMGSRYEEDYALCQGPFGSVRSMFPFYLLIQYHRLRSDNMVKEDWLAMSLDMHGRTAPTRDSARLVVQTRSPRRMQERA</sequence>
<gene>
    <name evidence="1" type="ORF">SCP_1202840</name>
</gene>
<dbReference type="RefSeq" id="XP_027618968.1">
    <property type="nucleotide sequence ID" value="XM_027763167.1"/>
</dbReference>
<dbReference type="Proteomes" id="UP000287166">
    <property type="component" value="Unassembled WGS sequence"/>
</dbReference>
<evidence type="ECO:0000313" key="2">
    <source>
        <dbReference type="Proteomes" id="UP000287166"/>
    </source>
</evidence>
<evidence type="ECO:0000313" key="1">
    <source>
        <dbReference type="EMBL" id="GBE88055.1"/>
    </source>
</evidence>
<dbReference type="InterPro" id="IPR009836">
    <property type="entry name" value="GRDP-like"/>
</dbReference>
<keyword evidence="2" id="KW-1185">Reference proteome</keyword>
<organism evidence="1 2">
    <name type="scientific">Sparassis crispa</name>
    <dbReference type="NCBI Taxonomy" id="139825"/>
    <lineage>
        <taxon>Eukaryota</taxon>
        <taxon>Fungi</taxon>
        <taxon>Dikarya</taxon>
        <taxon>Basidiomycota</taxon>
        <taxon>Agaricomycotina</taxon>
        <taxon>Agaricomycetes</taxon>
        <taxon>Polyporales</taxon>
        <taxon>Sparassidaceae</taxon>
        <taxon>Sparassis</taxon>
    </lineage>
</organism>
<dbReference type="InParanoid" id="A0A401H0V5"/>
<comment type="caution">
    <text evidence="1">The sequence shown here is derived from an EMBL/GenBank/DDBJ whole genome shotgun (WGS) entry which is preliminary data.</text>
</comment>
<name>A0A401H0V5_9APHY</name>
<accession>A0A401H0V5</accession>
<reference evidence="1 2" key="1">
    <citation type="journal article" date="2018" name="Sci. Rep.">
        <title>Genome sequence of the cauliflower mushroom Sparassis crispa (Hanabiratake) and its association with beneficial usage.</title>
        <authorList>
            <person name="Kiyama R."/>
            <person name="Furutani Y."/>
            <person name="Kawaguchi K."/>
            <person name="Nakanishi T."/>
        </authorList>
    </citation>
    <scope>NUCLEOTIDE SEQUENCE [LARGE SCALE GENOMIC DNA]</scope>
</reference>
<dbReference type="Pfam" id="PF07173">
    <property type="entry name" value="GRDP-like"/>
    <property type="match status" value="1"/>
</dbReference>